<dbReference type="AlphaFoldDB" id="A0A3S4ZGI2"/>
<comment type="caution">
    <text evidence="2">The sequence shown here is derived from an EMBL/GenBank/DDBJ whole genome shotgun (WGS) entry which is preliminary data.</text>
</comment>
<sequence>MLPAGLISLSTKDRLPASRRFGLIASLQTVHPSQLVSPSVRSGPVSALAIATSIPAPLGSSSSTSGPVSLSTSSPNLAELSITAVTPSGCLPLLHNECNTSLWLAEMASCEGARCRLVDRSVSSSLPWLHSASIPSNTKLEDPETNTAISSPPLGSREISLADATTEIAASQPLHEKIATIIDNPSSLIVQPSRSVSSSPHPIGPEEALVWSTSLTAFRRPRVITPNPTGFGYNDSAVDDLR</sequence>
<dbReference type="Proteomes" id="UP000784294">
    <property type="component" value="Unassembled WGS sequence"/>
</dbReference>
<name>A0A3S4ZGI2_9PLAT</name>
<protein>
    <submittedName>
        <fullName evidence="2">Uncharacterized protein</fullName>
    </submittedName>
</protein>
<gene>
    <name evidence="2" type="ORF">PXEA_LOCUS4376</name>
</gene>
<evidence type="ECO:0000313" key="3">
    <source>
        <dbReference type="Proteomes" id="UP000784294"/>
    </source>
</evidence>
<evidence type="ECO:0000313" key="2">
    <source>
        <dbReference type="EMBL" id="VEL10936.1"/>
    </source>
</evidence>
<dbReference type="EMBL" id="CAAALY010010348">
    <property type="protein sequence ID" value="VEL10936.1"/>
    <property type="molecule type" value="Genomic_DNA"/>
</dbReference>
<proteinExistence type="predicted"/>
<accession>A0A3S4ZGI2</accession>
<keyword evidence="3" id="KW-1185">Reference proteome</keyword>
<organism evidence="2 3">
    <name type="scientific">Protopolystoma xenopodis</name>
    <dbReference type="NCBI Taxonomy" id="117903"/>
    <lineage>
        <taxon>Eukaryota</taxon>
        <taxon>Metazoa</taxon>
        <taxon>Spiralia</taxon>
        <taxon>Lophotrochozoa</taxon>
        <taxon>Platyhelminthes</taxon>
        <taxon>Monogenea</taxon>
        <taxon>Polyopisthocotylea</taxon>
        <taxon>Polystomatidea</taxon>
        <taxon>Polystomatidae</taxon>
        <taxon>Protopolystoma</taxon>
    </lineage>
</organism>
<feature type="region of interest" description="Disordered" evidence="1">
    <location>
        <begin position="135"/>
        <end position="155"/>
    </location>
</feature>
<evidence type="ECO:0000256" key="1">
    <source>
        <dbReference type="SAM" id="MobiDB-lite"/>
    </source>
</evidence>
<reference evidence="2" key="1">
    <citation type="submission" date="2018-11" db="EMBL/GenBank/DDBJ databases">
        <authorList>
            <consortium name="Pathogen Informatics"/>
        </authorList>
    </citation>
    <scope>NUCLEOTIDE SEQUENCE</scope>
</reference>